<dbReference type="PROSITE" id="PS51257">
    <property type="entry name" value="PROKAR_LIPOPROTEIN"/>
    <property type="match status" value="1"/>
</dbReference>
<dbReference type="SUPFAM" id="SSF49313">
    <property type="entry name" value="Cadherin-like"/>
    <property type="match status" value="1"/>
</dbReference>
<sequence length="556" mass="57899">MKQARLAVTFLLAGMLAACGGGGGSDDDNPSIPGAPTDRAPIFTSAPAATVPEGTAGVFYTAIASDPEGKPVSYTLTGGADMSRFIMTSAGALQFLSPPDFEGPTDANADNVYLVSITASDGTQTATLPLSVTVTDVTGATLRVRRVATGMDFPIFLAPVPDSTGRVFVVERAGLIRLLSPANGAIAATPFLDVTGQVSTDGERGLLGFATAPDFATSGRFYVYLTVPDGTIEVRRYQTIANNRDQADPASGDAILRIAHPRSNHNGGWIGFGPDGMLYVATGDGGGTGDPDNNGQNRGTLLGKILRIDPSSDGFPTDANRDYAIPAGNPFTAPNAPEVWAYGLRNPFRNSFDPLTGHLYIGDVGQGAVEEIDLARAGEAGLNFGWPIMEGTQPYRGPANTPGLTAPIAEYSHGTGAREGSSVTGGVVYRGPLESLGGEYLFGDFVQPNLWSIQTGVILQGTTIPSTRFRLRNADFAPTAGTIDNVVAFGTDSANNVYIVDFDGDIFVIEPVPGTGGGGFSAATLAAPQPVSQGLSKEEAARLARQLVRDSLMRRR</sequence>
<organism evidence="3 4">
    <name type="scientific">Lysobacter auxotrophicus</name>
    <dbReference type="NCBI Taxonomy" id="2992573"/>
    <lineage>
        <taxon>Bacteria</taxon>
        <taxon>Pseudomonadati</taxon>
        <taxon>Pseudomonadota</taxon>
        <taxon>Gammaproteobacteria</taxon>
        <taxon>Lysobacterales</taxon>
        <taxon>Lysobacteraceae</taxon>
        <taxon>Lysobacter</taxon>
    </lineage>
</organism>
<keyword evidence="1" id="KW-0732">Signal</keyword>
<dbReference type="CDD" id="cd11304">
    <property type="entry name" value="Cadherin_repeat"/>
    <property type="match status" value="1"/>
</dbReference>
<evidence type="ECO:0000313" key="3">
    <source>
        <dbReference type="EMBL" id="BDU15847.1"/>
    </source>
</evidence>
<dbReference type="Gene3D" id="2.120.10.30">
    <property type="entry name" value="TolB, C-terminal domain"/>
    <property type="match status" value="1"/>
</dbReference>
<dbReference type="PANTHER" id="PTHR19328:SF75">
    <property type="entry name" value="ALDOSE SUGAR DEHYDROGENASE YLII"/>
    <property type="match status" value="1"/>
</dbReference>
<dbReference type="Gene3D" id="2.60.40.60">
    <property type="entry name" value="Cadherins"/>
    <property type="match status" value="1"/>
</dbReference>
<feature type="signal peptide" evidence="1">
    <location>
        <begin position="1"/>
        <end position="20"/>
    </location>
</feature>
<name>A0ABN6UHS8_9GAMM</name>
<dbReference type="EMBL" id="AP027041">
    <property type="protein sequence ID" value="BDU15847.1"/>
    <property type="molecule type" value="Genomic_DNA"/>
</dbReference>
<dbReference type="SUPFAM" id="SSF50952">
    <property type="entry name" value="Soluble quinoprotein glucose dehydrogenase"/>
    <property type="match status" value="1"/>
</dbReference>
<dbReference type="InterPro" id="IPR002126">
    <property type="entry name" value="Cadherin-like_dom"/>
</dbReference>
<dbReference type="Pfam" id="PF07995">
    <property type="entry name" value="GSDH"/>
    <property type="match status" value="1"/>
</dbReference>
<evidence type="ECO:0000259" key="2">
    <source>
        <dbReference type="PROSITE" id="PS50268"/>
    </source>
</evidence>
<reference evidence="3 4" key="1">
    <citation type="journal article" date="2023" name="Int. J. Syst. Evol. Microbiol.">
        <title>Physiological and genomic analyses of cobalamin (vitamin B12)-auxotrophy of Lysobacter auxotrophicus sp. nov., a methionine-auxotrophic chitinolytic bacterium isolated from chitin-treated soil.</title>
        <authorList>
            <person name="Saito A."/>
            <person name="Dohra H."/>
            <person name="Hamada M."/>
            <person name="Moriuchi R."/>
            <person name="Kotsuchibashi Y."/>
            <person name="Mori K."/>
        </authorList>
    </citation>
    <scope>NUCLEOTIDE SEQUENCE [LARGE SCALE GENOMIC DNA]</scope>
    <source>
        <strain evidence="3 4">5-21a</strain>
    </source>
</reference>
<dbReference type="PANTHER" id="PTHR19328">
    <property type="entry name" value="HEDGEHOG-INTERACTING PROTEIN"/>
    <property type="match status" value="1"/>
</dbReference>
<evidence type="ECO:0000313" key="4">
    <source>
        <dbReference type="Proteomes" id="UP001317822"/>
    </source>
</evidence>
<feature type="chain" id="PRO_5046412157" evidence="1">
    <location>
        <begin position="21"/>
        <end position="556"/>
    </location>
</feature>
<evidence type="ECO:0000256" key="1">
    <source>
        <dbReference type="SAM" id="SignalP"/>
    </source>
</evidence>
<accession>A0ABN6UHS8</accession>
<dbReference type="InterPro" id="IPR012938">
    <property type="entry name" value="Glc/Sorbosone_DH"/>
</dbReference>
<keyword evidence="4" id="KW-1185">Reference proteome</keyword>
<dbReference type="InterPro" id="IPR011042">
    <property type="entry name" value="6-blade_b-propeller_TolB-like"/>
</dbReference>
<feature type="domain" description="Cadherin" evidence="2">
    <location>
        <begin position="64"/>
        <end position="156"/>
    </location>
</feature>
<dbReference type="Proteomes" id="UP001317822">
    <property type="component" value="Chromosome"/>
</dbReference>
<protein>
    <submittedName>
        <fullName evidence="3">PQQ-dependent sugar dehydrogenase</fullName>
    </submittedName>
</protein>
<dbReference type="InterPro" id="IPR011041">
    <property type="entry name" value="Quinoprot_gluc/sorb_DH_b-prop"/>
</dbReference>
<gene>
    <name evidence="3" type="ORF">LA521A_10480</name>
</gene>
<dbReference type="PROSITE" id="PS50268">
    <property type="entry name" value="CADHERIN_2"/>
    <property type="match status" value="1"/>
</dbReference>
<dbReference type="InterPro" id="IPR015919">
    <property type="entry name" value="Cadherin-like_sf"/>
</dbReference>
<proteinExistence type="predicted"/>
<dbReference type="RefSeq" id="WP_281781286.1">
    <property type="nucleotide sequence ID" value="NZ_AP027041.1"/>
</dbReference>